<name>A0A502FY17_9SPHN</name>
<accession>A0A502FY17</accession>
<evidence type="ECO:0000313" key="2">
    <source>
        <dbReference type="EMBL" id="TPG54408.1"/>
    </source>
</evidence>
<dbReference type="OrthoDB" id="15401at2"/>
<protein>
    <recommendedName>
        <fullName evidence="4">ATP synthase protein I</fullName>
    </recommendedName>
</protein>
<comment type="caution">
    <text evidence="2">The sequence shown here is derived from an EMBL/GenBank/DDBJ whole genome shotgun (WGS) entry which is preliminary data.</text>
</comment>
<proteinExistence type="predicted"/>
<keyword evidence="1" id="KW-0812">Transmembrane</keyword>
<organism evidence="2 3">
    <name type="scientific">Sphingomonas glacialis</name>
    <dbReference type="NCBI Taxonomy" id="658225"/>
    <lineage>
        <taxon>Bacteria</taxon>
        <taxon>Pseudomonadati</taxon>
        <taxon>Pseudomonadota</taxon>
        <taxon>Alphaproteobacteria</taxon>
        <taxon>Sphingomonadales</taxon>
        <taxon>Sphingomonadaceae</taxon>
        <taxon>Sphingomonas</taxon>
    </lineage>
</organism>
<evidence type="ECO:0008006" key="4">
    <source>
        <dbReference type="Google" id="ProtNLM"/>
    </source>
</evidence>
<dbReference type="RefSeq" id="WP_140849476.1">
    <property type="nucleotide sequence ID" value="NZ_RCZC01000002.1"/>
</dbReference>
<feature type="transmembrane region" description="Helical" evidence="1">
    <location>
        <begin position="65"/>
        <end position="85"/>
    </location>
</feature>
<keyword evidence="1" id="KW-1133">Transmembrane helix</keyword>
<feature type="transmembrane region" description="Helical" evidence="1">
    <location>
        <begin position="41"/>
        <end position="59"/>
    </location>
</feature>
<dbReference type="InterPro" id="IPR032820">
    <property type="entry name" value="ATPase_put"/>
</dbReference>
<keyword evidence="1" id="KW-0472">Membrane</keyword>
<keyword evidence="3" id="KW-1185">Reference proteome</keyword>
<reference evidence="2 3" key="1">
    <citation type="journal article" date="2019" name="Environ. Microbiol.">
        <title>Species interactions and distinct microbial communities in high Arctic permafrost affected cryosols are associated with the CH4 and CO2 gas fluxes.</title>
        <authorList>
            <person name="Altshuler I."/>
            <person name="Hamel J."/>
            <person name="Turney S."/>
            <person name="Magnuson E."/>
            <person name="Levesque R."/>
            <person name="Greer C."/>
            <person name="Whyte L.G."/>
        </authorList>
    </citation>
    <scope>NUCLEOTIDE SEQUENCE [LARGE SCALE GENOMIC DNA]</scope>
    <source>
        <strain evidence="2 3">E6.1</strain>
    </source>
</reference>
<dbReference type="AlphaFoldDB" id="A0A502FY17"/>
<dbReference type="Pfam" id="PF09527">
    <property type="entry name" value="ATPase_gene1"/>
    <property type="match status" value="1"/>
</dbReference>
<dbReference type="Proteomes" id="UP000319931">
    <property type="component" value="Unassembled WGS sequence"/>
</dbReference>
<sequence length="94" mass="9766">MAENRPNDDLDARIASAKAAGQSRGSGPVAQAKGYGQGSKVLALLLGALFGGGVMGWALDQWLGTSPWALLIVLTLAIIGAFLNIMKISKERAE</sequence>
<evidence type="ECO:0000313" key="3">
    <source>
        <dbReference type="Proteomes" id="UP000319931"/>
    </source>
</evidence>
<gene>
    <name evidence="2" type="ORF">EAH76_07005</name>
</gene>
<evidence type="ECO:0000256" key="1">
    <source>
        <dbReference type="SAM" id="Phobius"/>
    </source>
</evidence>
<dbReference type="EMBL" id="RCZC01000002">
    <property type="protein sequence ID" value="TPG54408.1"/>
    <property type="molecule type" value="Genomic_DNA"/>
</dbReference>